<dbReference type="AlphaFoldDB" id="A0A0F9DIW2"/>
<reference evidence="1" key="1">
    <citation type="journal article" date="2015" name="Nature">
        <title>Complex archaea that bridge the gap between prokaryotes and eukaryotes.</title>
        <authorList>
            <person name="Spang A."/>
            <person name="Saw J.H."/>
            <person name="Jorgensen S.L."/>
            <person name="Zaremba-Niedzwiedzka K."/>
            <person name="Martijn J."/>
            <person name="Lind A.E."/>
            <person name="van Eijk R."/>
            <person name="Schleper C."/>
            <person name="Guy L."/>
            <person name="Ettema T.J."/>
        </authorList>
    </citation>
    <scope>NUCLEOTIDE SEQUENCE</scope>
</reference>
<feature type="non-terminal residue" evidence="1">
    <location>
        <position position="1"/>
    </location>
</feature>
<protein>
    <submittedName>
        <fullName evidence="1">Uncharacterized protein</fullName>
    </submittedName>
</protein>
<name>A0A0F9DIW2_9ZZZZ</name>
<gene>
    <name evidence="1" type="ORF">LCGC14_2483260</name>
</gene>
<comment type="caution">
    <text evidence="1">The sequence shown here is derived from an EMBL/GenBank/DDBJ whole genome shotgun (WGS) entry which is preliminary data.</text>
</comment>
<proteinExistence type="predicted"/>
<evidence type="ECO:0000313" key="1">
    <source>
        <dbReference type="EMBL" id="KKL17666.1"/>
    </source>
</evidence>
<organism evidence="1">
    <name type="scientific">marine sediment metagenome</name>
    <dbReference type="NCBI Taxonomy" id="412755"/>
    <lineage>
        <taxon>unclassified sequences</taxon>
        <taxon>metagenomes</taxon>
        <taxon>ecological metagenomes</taxon>
    </lineage>
</organism>
<dbReference type="EMBL" id="LAZR01039168">
    <property type="protein sequence ID" value="KKL17666.1"/>
    <property type="molecule type" value="Genomic_DNA"/>
</dbReference>
<accession>A0A0F9DIW2</accession>
<sequence>EARMMVRDAVAEILEMWESEENGVKY</sequence>